<protein>
    <submittedName>
        <fullName evidence="1">Uncharacterized protein</fullName>
    </submittedName>
</protein>
<proteinExistence type="predicted"/>
<accession>A0A392MN97</accession>
<reference evidence="1 2" key="1">
    <citation type="journal article" date="2018" name="Front. Plant Sci.">
        <title>Red Clover (Trifolium pratense) and Zigzag Clover (T. medium) - A Picture of Genomic Similarities and Differences.</title>
        <authorList>
            <person name="Dluhosova J."/>
            <person name="Istvanek J."/>
            <person name="Nedelnik J."/>
            <person name="Repkova J."/>
        </authorList>
    </citation>
    <scope>NUCLEOTIDE SEQUENCE [LARGE SCALE GENOMIC DNA]</scope>
    <source>
        <strain evidence="2">cv. 10/8</strain>
        <tissue evidence="1">Leaf</tissue>
    </source>
</reference>
<organism evidence="1 2">
    <name type="scientific">Trifolium medium</name>
    <dbReference type="NCBI Taxonomy" id="97028"/>
    <lineage>
        <taxon>Eukaryota</taxon>
        <taxon>Viridiplantae</taxon>
        <taxon>Streptophyta</taxon>
        <taxon>Embryophyta</taxon>
        <taxon>Tracheophyta</taxon>
        <taxon>Spermatophyta</taxon>
        <taxon>Magnoliopsida</taxon>
        <taxon>eudicotyledons</taxon>
        <taxon>Gunneridae</taxon>
        <taxon>Pentapetalae</taxon>
        <taxon>rosids</taxon>
        <taxon>fabids</taxon>
        <taxon>Fabales</taxon>
        <taxon>Fabaceae</taxon>
        <taxon>Papilionoideae</taxon>
        <taxon>50 kb inversion clade</taxon>
        <taxon>NPAAA clade</taxon>
        <taxon>Hologalegina</taxon>
        <taxon>IRL clade</taxon>
        <taxon>Trifolieae</taxon>
        <taxon>Trifolium</taxon>
    </lineage>
</organism>
<keyword evidence="2" id="KW-1185">Reference proteome</keyword>
<comment type="caution">
    <text evidence="1">The sequence shown here is derived from an EMBL/GenBank/DDBJ whole genome shotgun (WGS) entry which is preliminary data.</text>
</comment>
<evidence type="ECO:0000313" key="2">
    <source>
        <dbReference type="Proteomes" id="UP000265520"/>
    </source>
</evidence>
<dbReference type="Proteomes" id="UP000265520">
    <property type="component" value="Unassembled WGS sequence"/>
</dbReference>
<gene>
    <name evidence="1" type="ORF">A2U01_0009466</name>
</gene>
<feature type="non-terminal residue" evidence="1">
    <location>
        <position position="1"/>
    </location>
</feature>
<dbReference type="AlphaFoldDB" id="A0A392MN97"/>
<name>A0A392MN97_9FABA</name>
<evidence type="ECO:0000313" key="1">
    <source>
        <dbReference type="EMBL" id="MCH88575.1"/>
    </source>
</evidence>
<dbReference type="EMBL" id="LXQA010014423">
    <property type="protein sequence ID" value="MCH88575.1"/>
    <property type="molecule type" value="Genomic_DNA"/>
</dbReference>
<sequence length="101" mass="11066">TRRTGGAIELNGVATPPPVVGILLCHGLFGCSVNVLSRRFLVQLLCSRPGSWCLCCCGVRRSFLGLHDWSLDCKLWDGVVLFNHSEGPFYFLAIVVWTVAS</sequence>